<feature type="non-terminal residue" evidence="1">
    <location>
        <position position="199"/>
    </location>
</feature>
<dbReference type="AlphaFoldDB" id="A0A7R9C102"/>
<name>A0A7R9C102_9CRUS</name>
<evidence type="ECO:0000313" key="1">
    <source>
        <dbReference type="EMBL" id="CAD7285263.1"/>
    </source>
</evidence>
<organism evidence="1">
    <name type="scientific">Notodromas monacha</name>
    <dbReference type="NCBI Taxonomy" id="399045"/>
    <lineage>
        <taxon>Eukaryota</taxon>
        <taxon>Metazoa</taxon>
        <taxon>Ecdysozoa</taxon>
        <taxon>Arthropoda</taxon>
        <taxon>Crustacea</taxon>
        <taxon>Oligostraca</taxon>
        <taxon>Ostracoda</taxon>
        <taxon>Podocopa</taxon>
        <taxon>Podocopida</taxon>
        <taxon>Cypridocopina</taxon>
        <taxon>Cypridoidea</taxon>
        <taxon>Cyprididae</taxon>
        <taxon>Notodromas</taxon>
    </lineage>
</organism>
<dbReference type="EMBL" id="CAJPEX010012942">
    <property type="protein sequence ID" value="CAG0925415.1"/>
    <property type="molecule type" value="Genomic_DNA"/>
</dbReference>
<keyword evidence="2" id="KW-1185">Reference proteome</keyword>
<accession>A0A7R9C102</accession>
<dbReference type="EMBL" id="OA894979">
    <property type="protein sequence ID" value="CAD7285263.1"/>
    <property type="molecule type" value="Genomic_DNA"/>
</dbReference>
<sequence length="199" mass="22923">MKSFYADTPGKRLRWRVGYVDTRTLNARFDSVENGIETLYITRTIALKPNSILTHKLSWREKNFRGLWESTKRRMKMSGENFVNGLHAVQEVVTDWRSTYEAAGRLEPAIDPLRERVNEEIEEFIEEVELDPTVMLVQSFAGVDDVRASIESVVEFYGERRKELKAKLGELLLELEKNLGPEVGITSADINNWVDRTGD</sequence>
<evidence type="ECO:0000313" key="2">
    <source>
        <dbReference type="Proteomes" id="UP000678499"/>
    </source>
</evidence>
<dbReference type="Proteomes" id="UP000678499">
    <property type="component" value="Unassembled WGS sequence"/>
</dbReference>
<protein>
    <submittedName>
        <fullName evidence="1">Uncharacterized protein</fullName>
    </submittedName>
</protein>
<proteinExistence type="predicted"/>
<gene>
    <name evidence="1" type="ORF">NMOB1V02_LOCUS12865</name>
</gene>
<reference evidence="1" key="1">
    <citation type="submission" date="2020-11" db="EMBL/GenBank/DDBJ databases">
        <authorList>
            <person name="Tran Van P."/>
        </authorList>
    </citation>
    <scope>NUCLEOTIDE SEQUENCE</scope>
</reference>